<feature type="domain" description="ABC transporter" evidence="1">
    <location>
        <begin position="1"/>
        <end position="45"/>
    </location>
</feature>
<comment type="caution">
    <text evidence="2">The sequence shown here is derived from an EMBL/GenBank/DDBJ whole genome shotgun (WGS) entry which is preliminary data.</text>
</comment>
<evidence type="ECO:0000313" key="2">
    <source>
        <dbReference type="EMBL" id="KPV49492.1"/>
    </source>
</evidence>
<dbReference type="GO" id="GO:0005524">
    <property type="term" value="F:ATP binding"/>
    <property type="evidence" value="ECO:0007669"/>
    <property type="project" value="InterPro"/>
</dbReference>
<dbReference type="Proteomes" id="UP000050509">
    <property type="component" value="Unassembled WGS sequence"/>
</dbReference>
<feature type="non-terminal residue" evidence="2">
    <location>
        <position position="1"/>
    </location>
</feature>
<dbReference type="Gene3D" id="3.40.50.300">
    <property type="entry name" value="P-loop containing nucleotide triphosphate hydrolases"/>
    <property type="match status" value="1"/>
</dbReference>
<sequence length="123" mass="13244">LEQVGLAHLAAKPARTLSGGEMQRVALARALVLAPRVLLLDEPTANLDPANVLVIERAIAGLRAAGRTTVVLVTHNLFQARRLADRVALLLDGRLAELAATADFFERPQDPRAAAFVRGEMVY</sequence>
<dbReference type="EMBL" id="LJCR01001933">
    <property type="protein sequence ID" value="KPV49492.1"/>
    <property type="molecule type" value="Genomic_DNA"/>
</dbReference>
<evidence type="ECO:0000313" key="3">
    <source>
        <dbReference type="Proteomes" id="UP000050509"/>
    </source>
</evidence>
<dbReference type="AlphaFoldDB" id="A0A0P9DHV5"/>
<dbReference type="InterPro" id="IPR027417">
    <property type="entry name" value="P-loop_NTPase"/>
</dbReference>
<dbReference type="PANTHER" id="PTHR43423">
    <property type="entry name" value="ABC TRANSPORTER I FAMILY MEMBER 17"/>
    <property type="match status" value="1"/>
</dbReference>
<proteinExistence type="predicted"/>
<dbReference type="PANTHER" id="PTHR43423:SF1">
    <property type="entry name" value="ABC TRANSPORTER I FAMILY MEMBER 17"/>
    <property type="match status" value="1"/>
</dbReference>
<name>A0A0P9DHV5_9CHLR</name>
<evidence type="ECO:0000259" key="1">
    <source>
        <dbReference type="Pfam" id="PF00005"/>
    </source>
</evidence>
<accession>A0A0P9DHV5</accession>
<dbReference type="GO" id="GO:0016887">
    <property type="term" value="F:ATP hydrolysis activity"/>
    <property type="evidence" value="ECO:0007669"/>
    <property type="project" value="InterPro"/>
</dbReference>
<keyword evidence="3" id="KW-1185">Reference proteome</keyword>
<reference evidence="2 3" key="1">
    <citation type="submission" date="2015-09" db="EMBL/GenBank/DDBJ databases">
        <title>Draft genome sequence of Kouleothrix aurantiaca JCM 19913.</title>
        <authorList>
            <person name="Hemp J."/>
        </authorList>
    </citation>
    <scope>NUCLEOTIDE SEQUENCE [LARGE SCALE GENOMIC DNA]</scope>
    <source>
        <strain evidence="2 3">COM-B</strain>
    </source>
</reference>
<organism evidence="2 3">
    <name type="scientific">Kouleothrix aurantiaca</name>
    <dbReference type="NCBI Taxonomy" id="186479"/>
    <lineage>
        <taxon>Bacteria</taxon>
        <taxon>Bacillati</taxon>
        <taxon>Chloroflexota</taxon>
        <taxon>Chloroflexia</taxon>
        <taxon>Chloroflexales</taxon>
        <taxon>Roseiflexineae</taxon>
        <taxon>Roseiflexaceae</taxon>
        <taxon>Kouleothrix</taxon>
    </lineage>
</organism>
<dbReference type="Pfam" id="PF00005">
    <property type="entry name" value="ABC_tran"/>
    <property type="match status" value="1"/>
</dbReference>
<dbReference type="InterPro" id="IPR003439">
    <property type="entry name" value="ABC_transporter-like_ATP-bd"/>
</dbReference>
<gene>
    <name evidence="2" type="ORF">SE17_32305</name>
</gene>
<protein>
    <recommendedName>
        <fullName evidence="1">ABC transporter domain-containing protein</fullName>
    </recommendedName>
</protein>
<dbReference type="SUPFAM" id="SSF52540">
    <property type="entry name" value="P-loop containing nucleoside triphosphate hydrolases"/>
    <property type="match status" value="1"/>
</dbReference>